<dbReference type="AlphaFoldDB" id="A0A941D6B1"/>
<reference evidence="1" key="1">
    <citation type="submission" date="2021-04" db="EMBL/GenBank/DDBJ databases">
        <title>Phycicoccus avicenniae sp. nov., a novel endophytic actinomycetes isolated from branch of Avicennia mariana.</title>
        <authorList>
            <person name="Tuo L."/>
        </authorList>
    </citation>
    <scope>NUCLEOTIDE SEQUENCE</scope>
    <source>
        <strain evidence="1">BSK3Z-2</strain>
    </source>
</reference>
<protein>
    <recommendedName>
        <fullName evidence="3">WXG100 family type VII secretion target</fullName>
    </recommendedName>
</protein>
<keyword evidence="2" id="KW-1185">Reference proteome</keyword>
<evidence type="ECO:0000313" key="1">
    <source>
        <dbReference type="EMBL" id="MBR7742438.1"/>
    </source>
</evidence>
<sequence length="250" mass="25191">MALKPDSGGGGYAPSGWLFEPTPEDAIPDEWEAIINARSKIPSLGSMALAAWEEMGGDDIPNAWSEMLAGDWKDVTKVSSALRNLGGFCDSYAGSLDSSVSLALGGWTGTAADAMSTYFAGVSAELRSLKTTLDSLADDCNEVAFGVYECGIAVEDGVSVVFDLVLTAAVALAAAAASSWTVVGGLVGGGAAAAAIVAAVAKIKLVVDAIDLAFQIANGTIGVIATLSGAIAESVDMTLPSGDYDNKAVG</sequence>
<dbReference type="Proteomes" id="UP000677016">
    <property type="component" value="Unassembled WGS sequence"/>
</dbReference>
<dbReference type="InterPro" id="IPR036689">
    <property type="entry name" value="ESAT-6-like_sf"/>
</dbReference>
<dbReference type="RefSeq" id="WP_211601569.1">
    <property type="nucleotide sequence ID" value="NZ_JAGSNF010000003.1"/>
</dbReference>
<evidence type="ECO:0000313" key="2">
    <source>
        <dbReference type="Proteomes" id="UP000677016"/>
    </source>
</evidence>
<comment type="caution">
    <text evidence="1">The sequence shown here is derived from an EMBL/GenBank/DDBJ whole genome shotgun (WGS) entry which is preliminary data.</text>
</comment>
<dbReference type="EMBL" id="JAGSNF010000003">
    <property type="protein sequence ID" value="MBR7742438.1"/>
    <property type="molecule type" value="Genomic_DNA"/>
</dbReference>
<organism evidence="1 2">
    <name type="scientific">Phycicoccus avicenniae</name>
    <dbReference type="NCBI Taxonomy" id="2828860"/>
    <lineage>
        <taxon>Bacteria</taxon>
        <taxon>Bacillati</taxon>
        <taxon>Actinomycetota</taxon>
        <taxon>Actinomycetes</taxon>
        <taxon>Micrococcales</taxon>
        <taxon>Intrasporangiaceae</taxon>
        <taxon>Phycicoccus</taxon>
    </lineage>
</organism>
<evidence type="ECO:0008006" key="3">
    <source>
        <dbReference type="Google" id="ProtNLM"/>
    </source>
</evidence>
<proteinExistence type="predicted"/>
<gene>
    <name evidence="1" type="ORF">KC207_03935</name>
</gene>
<accession>A0A941D6B1</accession>
<name>A0A941D6B1_9MICO</name>
<dbReference type="Gene3D" id="1.10.287.1060">
    <property type="entry name" value="ESAT-6-like"/>
    <property type="match status" value="1"/>
</dbReference>
<dbReference type="SUPFAM" id="SSF140453">
    <property type="entry name" value="EsxAB dimer-like"/>
    <property type="match status" value="1"/>
</dbReference>